<dbReference type="OrthoDB" id="9803333at2"/>
<accession>A0A0C1QSK6</accession>
<dbReference type="InterPro" id="IPR020904">
    <property type="entry name" value="Sc_DH/Rdtase_CS"/>
</dbReference>
<evidence type="ECO:0000313" key="3">
    <source>
        <dbReference type="EMBL" id="KAF3889778.1"/>
    </source>
</evidence>
<dbReference type="EC" id="1.1.1.131" evidence="4"/>
<dbReference type="EMBL" id="JHEG02000059">
    <property type="protein sequence ID" value="KIE06848.1"/>
    <property type="molecule type" value="Genomic_DNA"/>
</dbReference>
<keyword evidence="5" id="KW-1185">Reference proteome</keyword>
<dbReference type="PRINTS" id="PR00080">
    <property type="entry name" value="SDRFAMILY"/>
</dbReference>
<gene>
    <name evidence="4" type="ORF">DA73_0236910</name>
    <name evidence="3" type="ORF">DA73_0400033160</name>
</gene>
<evidence type="ECO:0000313" key="4">
    <source>
        <dbReference type="EMBL" id="KIE06848.1"/>
    </source>
</evidence>
<dbReference type="EMBL" id="JHEG04000001">
    <property type="protein sequence ID" value="KAF3889778.1"/>
    <property type="molecule type" value="Genomic_DNA"/>
</dbReference>
<dbReference type="STRING" id="1479485.DA73_0236910"/>
<name>A0A0C1QSK6_9CYAN</name>
<proteinExistence type="inferred from homology"/>
<dbReference type="GO" id="GO:0050090">
    <property type="term" value="F:mannuronate reductase activity"/>
    <property type="evidence" value="ECO:0007669"/>
    <property type="project" value="UniProtKB-EC"/>
</dbReference>
<evidence type="ECO:0000256" key="1">
    <source>
        <dbReference type="ARBA" id="ARBA00006484"/>
    </source>
</evidence>
<protein>
    <submittedName>
        <fullName evidence="4">D-mannonate oxidoreductase</fullName>
        <ecNumber evidence="4">1.1.1.131</ecNumber>
    </submittedName>
    <submittedName>
        <fullName evidence="3">SDR family oxidoreductase</fullName>
    </submittedName>
</protein>
<organism evidence="4">
    <name type="scientific">Tolypothrix bouteillei VB521301</name>
    <dbReference type="NCBI Taxonomy" id="1479485"/>
    <lineage>
        <taxon>Bacteria</taxon>
        <taxon>Bacillati</taxon>
        <taxon>Cyanobacteriota</taxon>
        <taxon>Cyanophyceae</taxon>
        <taxon>Nostocales</taxon>
        <taxon>Tolypothrichaceae</taxon>
        <taxon>Tolypothrix</taxon>
    </lineage>
</organism>
<dbReference type="AlphaFoldDB" id="A0A0C1QSK6"/>
<dbReference type="PANTHER" id="PTHR42760">
    <property type="entry name" value="SHORT-CHAIN DEHYDROGENASES/REDUCTASES FAMILY MEMBER"/>
    <property type="match status" value="1"/>
</dbReference>
<reference evidence="3" key="2">
    <citation type="submission" date="2019-11" db="EMBL/GenBank/DDBJ databases">
        <title>Improved Assembly of Tolypothrix boutellei genome.</title>
        <authorList>
            <person name="Sarangi A.N."/>
            <person name="Mukherjee M."/>
            <person name="Ghosh S."/>
            <person name="Singh D."/>
            <person name="Das A."/>
            <person name="Kant S."/>
            <person name="Prusty A."/>
            <person name="Tripathy S."/>
        </authorList>
    </citation>
    <scope>NUCLEOTIDE SEQUENCE</scope>
    <source>
        <strain evidence="3">VB521301</strain>
    </source>
</reference>
<dbReference type="SUPFAM" id="SSF51735">
    <property type="entry name" value="NAD(P)-binding Rossmann-fold domains"/>
    <property type="match status" value="1"/>
</dbReference>
<dbReference type="Proteomes" id="UP000029738">
    <property type="component" value="Unassembled WGS sequence"/>
</dbReference>
<dbReference type="GO" id="GO:0005975">
    <property type="term" value="P:carbohydrate metabolic process"/>
    <property type="evidence" value="ECO:0007669"/>
    <property type="project" value="UniProtKB-ARBA"/>
</dbReference>
<reference evidence="4" key="1">
    <citation type="journal article" date="2015" name="Genome Announc.">
        <title>Draft Genome Sequence of Tolypothrix boutellei Strain VB521301.</title>
        <authorList>
            <person name="Chandrababunaidu M.M."/>
            <person name="Singh D."/>
            <person name="Sen D."/>
            <person name="Bhan S."/>
            <person name="Das S."/>
            <person name="Gupta A."/>
            <person name="Adhikary S.P."/>
            <person name="Tripathy S."/>
        </authorList>
    </citation>
    <scope>NUCLEOTIDE SEQUENCE</scope>
    <source>
        <strain evidence="4">VB521301</strain>
    </source>
</reference>
<dbReference type="InterPro" id="IPR002347">
    <property type="entry name" value="SDR_fam"/>
</dbReference>
<dbReference type="PRINTS" id="PR00081">
    <property type="entry name" value="GDHRDH"/>
</dbReference>
<dbReference type="PANTHER" id="PTHR42760:SF115">
    <property type="entry name" value="3-OXOACYL-[ACYL-CARRIER-PROTEIN] REDUCTASE FABG"/>
    <property type="match status" value="1"/>
</dbReference>
<comment type="caution">
    <text evidence="4">The sequence shown here is derived from an EMBL/GenBank/DDBJ whole genome shotgun (WGS) entry which is preliminary data.</text>
</comment>
<dbReference type="RefSeq" id="WP_038073405.1">
    <property type="nucleotide sequence ID" value="NZ_JHEG04000001.1"/>
</dbReference>
<evidence type="ECO:0000313" key="5">
    <source>
        <dbReference type="Proteomes" id="UP000029738"/>
    </source>
</evidence>
<evidence type="ECO:0000256" key="2">
    <source>
        <dbReference type="ARBA" id="ARBA00023002"/>
    </source>
</evidence>
<dbReference type="FunFam" id="3.40.50.720:FF:000240">
    <property type="entry name" value="SDR family oxidoreductase"/>
    <property type="match status" value="1"/>
</dbReference>
<dbReference type="Gene3D" id="3.40.50.720">
    <property type="entry name" value="NAD(P)-binding Rossmann-like Domain"/>
    <property type="match status" value="1"/>
</dbReference>
<dbReference type="InterPro" id="IPR036291">
    <property type="entry name" value="NAD(P)-bd_dom_sf"/>
</dbReference>
<keyword evidence="2 4" id="KW-0560">Oxidoreductase</keyword>
<sequence>MPDLILNKLFSLKDQVAVVTGASGVLGGAMARGLALAGAKVAVLGRNEARASAVVAEIAASGGESMAVLADVCDRSQLEIAKTAILKEWGQIDILVNMAGGNVPAATIHADATIFDMPHEAFEEVVSLNLIGTLLPCQVFGQAMIERNGTGNQPYGSIVNISSMSATRVISRVVGYSAAKAGIDNLTRWLAVELSQKYGAGLRVNAIAPGFFIGEQNRDLLVHSDGSLTARGQKIIDHTPVGRFGEPNELLSTLIWLCSDGSSFVNGVVVPVDGGFSIYSGV</sequence>
<dbReference type="Pfam" id="PF13561">
    <property type="entry name" value="adh_short_C2"/>
    <property type="match status" value="1"/>
</dbReference>
<dbReference type="PROSITE" id="PS00061">
    <property type="entry name" value="ADH_SHORT"/>
    <property type="match status" value="1"/>
</dbReference>
<dbReference type="NCBIfam" id="NF006132">
    <property type="entry name" value="PRK08277.1"/>
    <property type="match status" value="1"/>
</dbReference>
<comment type="similarity">
    <text evidence="1">Belongs to the short-chain dehydrogenases/reductases (SDR) family.</text>
</comment>